<evidence type="ECO:0000256" key="1">
    <source>
        <dbReference type="SAM" id="Coils"/>
    </source>
</evidence>
<accession>A0A9P3LA82</accession>
<reference evidence="3 4" key="1">
    <citation type="submission" date="2021-08" db="EMBL/GenBank/DDBJ databases">
        <title>Draft Genome Sequence of Phanerochaete sordida strain YK-624.</title>
        <authorList>
            <person name="Mori T."/>
            <person name="Dohra H."/>
            <person name="Suzuki T."/>
            <person name="Kawagishi H."/>
            <person name="Hirai H."/>
        </authorList>
    </citation>
    <scope>NUCLEOTIDE SEQUENCE [LARGE SCALE GENOMIC DNA]</scope>
    <source>
        <strain evidence="3 4">YK-624</strain>
    </source>
</reference>
<sequence>MAERKGLGSPLLSRTPSAQGQVSGIYPAAGRRGLASPSQVYLDQLRVTEALLARDYAINQMEGVCASNRAKEAVIAQLRHEKENLEAKLAAGSLIGDMDTECCKDNDALRKSNAELHARLELLSLQSEGTPAMTTMLSPTMQHELLSPSQDTPRIPSLYADAEPPEAIMQARFAVLADLPTPSDLPNDCLVPILIPTPFSLQDFLATVTGSLRIHLANYRIFQESTTRWGPEREEHGYYLTPAFKCSTNPRVVTAHRWHAIDLESEFNRPTECFFNRQGKWYYAGVYKTFRLQDIAPQEWAKLPAETTQALVKETIAHRKNVSPQTIYEVGQLYAAGALKAACVGLQCIGFNDALYHGLLAQADVCAKTGHWRGPPVGVGLGTGAIWNANAGFGQSLMSTGAAGAGGDAGADTGPDDSKAFA</sequence>
<gene>
    <name evidence="3" type="ORF">PsYK624_041890</name>
</gene>
<name>A0A9P3LA82_9APHY</name>
<keyword evidence="4" id="KW-1185">Reference proteome</keyword>
<feature type="domain" description="DUF6697" evidence="2">
    <location>
        <begin position="231"/>
        <end position="361"/>
    </location>
</feature>
<dbReference type="Proteomes" id="UP000703269">
    <property type="component" value="Unassembled WGS sequence"/>
</dbReference>
<dbReference type="Pfam" id="PF20411">
    <property type="entry name" value="DUF6697"/>
    <property type="match status" value="1"/>
</dbReference>
<evidence type="ECO:0000313" key="3">
    <source>
        <dbReference type="EMBL" id="GJE88106.1"/>
    </source>
</evidence>
<feature type="coiled-coil region" evidence="1">
    <location>
        <begin position="68"/>
        <end position="126"/>
    </location>
</feature>
<comment type="caution">
    <text evidence="3">The sequence shown here is derived from an EMBL/GenBank/DDBJ whole genome shotgun (WGS) entry which is preliminary data.</text>
</comment>
<dbReference type="EMBL" id="BPQB01000008">
    <property type="protein sequence ID" value="GJE88106.1"/>
    <property type="molecule type" value="Genomic_DNA"/>
</dbReference>
<protein>
    <recommendedName>
        <fullName evidence="2">DUF6697 domain-containing protein</fullName>
    </recommendedName>
</protein>
<dbReference type="OrthoDB" id="3219211at2759"/>
<evidence type="ECO:0000259" key="2">
    <source>
        <dbReference type="Pfam" id="PF20411"/>
    </source>
</evidence>
<evidence type="ECO:0000313" key="4">
    <source>
        <dbReference type="Proteomes" id="UP000703269"/>
    </source>
</evidence>
<keyword evidence="1" id="KW-0175">Coiled coil</keyword>
<proteinExistence type="predicted"/>
<dbReference type="AlphaFoldDB" id="A0A9P3LA82"/>
<organism evidence="3 4">
    <name type="scientific">Phanerochaete sordida</name>
    <dbReference type="NCBI Taxonomy" id="48140"/>
    <lineage>
        <taxon>Eukaryota</taxon>
        <taxon>Fungi</taxon>
        <taxon>Dikarya</taxon>
        <taxon>Basidiomycota</taxon>
        <taxon>Agaricomycotina</taxon>
        <taxon>Agaricomycetes</taxon>
        <taxon>Polyporales</taxon>
        <taxon>Phanerochaetaceae</taxon>
        <taxon>Phanerochaete</taxon>
    </lineage>
</organism>
<dbReference type="InterPro" id="IPR046520">
    <property type="entry name" value="DUF6697"/>
</dbReference>